<organism evidence="3 4">
    <name type="scientific">Ascochyta lentis</name>
    <dbReference type="NCBI Taxonomy" id="205686"/>
    <lineage>
        <taxon>Eukaryota</taxon>
        <taxon>Fungi</taxon>
        <taxon>Dikarya</taxon>
        <taxon>Ascomycota</taxon>
        <taxon>Pezizomycotina</taxon>
        <taxon>Dothideomycetes</taxon>
        <taxon>Pleosporomycetidae</taxon>
        <taxon>Pleosporales</taxon>
        <taxon>Pleosporineae</taxon>
        <taxon>Didymellaceae</taxon>
        <taxon>Ascochyta</taxon>
    </lineage>
</organism>
<reference evidence="3" key="2">
    <citation type="submission" date="2020-09" db="EMBL/GenBank/DDBJ databases">
        <title>Reference genome assembly for Australian Ascochyta lentis isolate Al4.</title>
        <authorList>
            <person name="Lee R.C."/>
            <person name="Farfan-Caceres L.M."/>
            <person name="Debler J.W."/>
            <person name="Williams A.H."/>
            <person name="Henares B.M."/>
        </authorList>
    </citation>
    <scope>NUCLEOTIDE SEQUENCE</scope>
    <source>
        <strain evidence="3">Al4</strain>
    </source>
</reference>
<evidence type="ECO:0000313" key="3">
    <source>
        <dbReference type="EMBL" id="KAF9692804.1"/>
    </source>
</evidence>
<dbReference type="AlphaFoldDB" id="A0A8H7IXB7"/>
<dbReference type="OrthoDB" id="3791536at2759"/>
<keyword evidence="1" id="KW-0472">Membrane</keyword>
<dbReference type="Proteomes" id="UP000651452">
    <property type="component" value="Unassembled WGS sequence"/>
</dbReference>
<name>A0A8H7IXB7_9PLEO</name>
<gene>
    <name evidence="3" type="ORF">EKO04_009168</name>
</gene>
<feature type="transmembrane region" description="Helical" evidence="1">
    <location>
        <begin position="255"/>
        <end position="280"/>
    </location>
</feature>
<comment type="caution">
    <text evidence="3">The sequence shown here is derived from an EMBL/GenBank/DDBJ whole genome shotgun (WGS) entry which is preliminary data.</text>
</comment>
<keyword evidence="1" id="KW-0812">Transmembrane</keyword>
<feature type="chain" id="PRO_5034016741" evidence="2">
    <location>
        <begin position="21"/>
        <end position="337"/>
    </location>
</feature>
<reference evidence="3" key="1">
    <citation type="submission" date="2018-12" db="EMBL/GenBank/DDBJ databases">
        <authorList>
            <person name="Syme R.A."/>
            <person name="Farfan-Caceres L."/>
            <person name="Lichtenzveig J."/>
        </authorList>
    </citation>
    <scope>NUCLEOTIDE SEQUENCE</scope>
    <source>
        <strain evidence="3">Al4</strain>
    </source>
</reference>
<protein>
    <submittedName>
        <fullName evidence="3">Uncharacterized protein</fullName>
    </submittedName>
</protein>
<evidence type="ECO:0000313" key="4">
    <source>
        <dbReference type="Proteomes" id="UP000651452"/>
    </source>
</evidence>
<evidence type="ECO:0000256" key="1">
    <source>
        <dbReference type="SAM" id="Phobius"/>
    </source>
</evidence>
<sequence>MVSSIALLAGLLGVVTQVLADVAPQITAIAEGYNYIAKLPCLDCPYLYQDTSTGEDGPWSYRVDNNALLLNISLPFDAAHLSINNAPLLSDSKVLPQIHASQVPSDYSREDLSNAISTTSLDTTEPLLGLSYGYSLRHVTNSTALVFRFNVFEAHFSPPTHDPSFKTPVVIKLDDPKQRVVELILLPRPLHSPGDVGPAWEIVTVRLAERDKTGSRRRMKTMVFGEWDEFGRKGSPSHLVSVSSSGLITYASSGFWGLSMSILGFMMVFVLVVVSCVVGWDWWSGEYEKAQLEKNRGGGSKGSGSWTDVEQAKERFRSASELGMRSGGSVVGVGKSD</sequence>
<keyword evidence="4" id="KW-1185">Reference proteome</keyword>
<feature type="signal peptide" evidence="2">
    <location>
        <begin position="1"/>
        <end position="20"/>
    </location>
</feature>
<keyword evidence="1" id="KW-1133">Transmembrane helix</keyword>
<accession>A0A8H7IXB7</accession>
<evidence type="ECO:0000256" key="2">
    <source>
        <dbReference type="SAM" id="SignalP"/>
    </source>
</evidence>
<keyword evidence="2" id="KW-0732">Signal</keyword>
<proteinExistence type="predicted"/>
<dbReference type="EMBL" id="RZGK01000017">
    <property type="protein sequence ID" value="KAF9692804.1"/>
    <property type="molecule type" value="Genomic_DNA"/>
</dbReference>